<dbReference type="PANTHER" id="PTHR31389">
    <property type="entry name" value="LD39211P"/>
    <property type="match status" value="1"/>
</dbReference>
<gene>
    <name evidence="3" type="ORF">KC19_6G064000</name>
</gene>
<dbReference type="EMBL" id="CM026427">
    <property type="protein sequence ID" value="KAG0569077.1"/>
    <property type="molecule type" value="Genomic_DNA"/>
</dbReference>
<dbReference type="PANTHER" id="PTHR31389:SF9">
    <property type="match status" value="1"/>
</dbReference>
<keyword evidence="2" id="KW-0472">Membrane</keyword>
<reference evidence="3 4" key="1">
    <citation type="submission" date="2020-06" db="EMBL/GenBank/DDBJ databases">
        <title>WGS assembly of Ceratodon purpureus strain R40.</title>
        <authorList>
            <person name="Carey S.B."/>
            <person name="Jenkins J."/>
            <person name="Shu S."/>
            <person name="Lovell J.T."/>
            <person name="Sreedasyam A."/>
            <person name="Maumus F."/>
            <person name="Tiley G.P."/>
            <person name="Fernandez-Pozo N."/>
            <person name="Barry K."/>
            <person name="Chen C."/>
            <person name="Wang M."/>
            <person name="Lipzen A."/>
            <person name="Daum C."/>
            <person name="Saski C.A."/>
            <person name="Payton A.C."/>
            <person name="Mcbreen J.C."/>
            <person name="Conrad R.E."/>
            <person name="Kollar L.M."/>
            <person name="Olsson S."/>
            <person name="Huttunen S."/>
            <person name="Landis J.B."/>
            <person name="Wickett N.J."/>
            <person name="Johnson M.G."/>
            <person name="Rensing S.A."/>
            <person name="Grimwood J."/>
            <person name="Schmutz J."/>
            <person name="Mcdaniel S.F."/>
        </authorList>
    </citation>
    <scope>NUCLEOTIDE SEQUENCE [LARGE SCALE GENOMIC DNA]</scope>
    <source>
        <strain evidence="3 4">R40</strain>
    </source>
</reference>
<feature type="region of interest" description="Disordered" evidence="1">
    <location>
        <begin position="127"/>
        <end position="196"/>
    </location>
</feature>
<organism evidence="3 4">
    <name type="scientific">Ceratodon purpureus</name>
    <name type="common">Fire moss</name>
    <name type="synonym">Dicranum purpureum</name>
    <dbReference type="NCBI Taxonomy" id="3225"/>
    <lineage>
        <taxon>Eukaryota</taxon>
        <taxon>Viridiplantae</taxon>
        <taxon>Streptophyta</taxon>
        <taxon>Embryophyta</taxon>
        <taxon>Bryophyta</taxon>
        <taxon>Bryophytina</taxon>
        <taxon>Bryopsida</taxon>
        <taxon>Dicranidae</taxon>
        <taxon>Pseudoditrichales</taxon>
        <taxon>Ditrichaceae</taxon>
        <taxon>Ceratodon</taxon>
    </lineage>
</organism>
<dbReference type="AlphaFoldDB" id="A0A8T0HEJ4"/>
<proteinExistence type="predicted"/>
<keyword evidence="4" id="KW-1185">Reference proteome</keyword>
<feature type="compositionally biased region" description="Acidic residues" evidence="1">
    <location>
        <begin position="158"/>
        <end position="177"/>
    </location>
</feature>
<sequence>MTYLRNDSTKLNLNLCTTAGGVFATVLVILCALFTIATVDFSTSSSPQRSLDWLLSSEPGQNTNVAWYSGEHLPPPTQIVENGSTGVESQLATAPTEVTEIVHPAPSPVAEESVPSIRDGDHVEIEETVESAPNPSVAFEASVGDLGDGGTVDSAPSPDEELGDEEFSEPSELDSVEETPAPESSVEESAEKWGQQSGEALTNWNYGVCLLVTMGRSWAKRGLPYSELYRLFNAAKGLKKRKVLVGTDADPTIFCKMVRDAMGPSARCVNFNRLGVTSNKCEHLVVGATQKYTPQPSPSELQEYGFQWNKMLSVDLDVEDPARKPPSLPESEWQPTIVTAFSSNHAEVGLLLLRSLARVAAQQREFNVSVVVWTMDHFPTIAVQALACVVEELKTVYNVPTEVRAFDFNAWPPWMRINQKKGYNGGRGEYAWKAVMIHTVLVERGFVYWADAGDRFKSVAGLTETLRNVKQNGFASRHSSGQVRTWTHPMQLEYFGANNDGVKKQLNCDASGIGFTLQRCNSALRIRPCISLHFIVMSNNS</sequence>
<evidence type="ECO:0000256" key="1">
    <source>
        <dbReference type="SAM" id="MobiDB-lite"/>
    </source>
</evidence>
<accession>A0A8T0HEJ4</accession>
<name>A0A8T0HEJ4_CERPU</name>
<comment type="caution">
    <text evidence="3">The sequence shown here is derived from an EMBL/GenBank/DDBJ whole genome shotgun (WGS) entry which is preliminary data.</text>
</comment>
<evidence type="ECO:0000256" key="2">
    <source>
        <dbReference type="SAM" id="Phobius"/>
    </source>
</evidence>
<keyword evidence="2" id="KW-0812">Transmembrane</keyword>
<feature type="transmembrane region" description="Helical" evidence="2">
    <location>
        <begin position="12"/>
        <end position="37"/>
    </location>
</feature>
<keyword evidence="2" id="KW-1133">Transmembrane helix</keyword>
<protein>
    <submittedName>
        <fullName evidence="3">Uncharacterized protein</fullName>
    </submittedName>
</protein>
<evidence type="ECO:0000313" key="4">
    <source>
        <dbReference type="Proteomes" id="UP000822688"/>
    </source>
</evidence>
<dbReference type="Proteomes" id="UP000822688">
    <property type="component" value="Chromosome 6"/>
</dbReference>
<evidence type="ECO:0000313" key="3">
    <source>
        <dbReference type="EMBL" id="KAG0569077.1"/>
    </source>
</evidence>